<accession>A0AAD7WGS3</accession>
<sequence length="149" mass="16089">MQTAEKGSLKAVASRLALANYRTGQDLTLARVVGRPPLSPAQVQEEQERDAVLTHHVRSWLAAGKRPDWVDVAALDNGRKAYHSQQGGLKTREHRRWRAPGRGADLMQPLVARHVEASGPARLGAGSGPVPGPIGPVPTHGTARHRDSR</sequence>
<comment type="caution">
    <text evidence="2">The sequence shown here is derived from an EMBL/GenBank/DDBJ whole genome shotgun (WGS) entry which is preliminary data.</text>
</comment>
<gene>
    <name evidence="2" type="ORF">AAFF_G00017230</name>
</gene>
<organism evidence="2 3">
    <name type="scientific">Aldrovandia affinis</name>
    <dbReference type="NCBI Taxonomy" id="143900"/>
    <lineage>
        <taxon>Eukaryota</taxon>
        <taxon>Metazoa</taxon>
        <taxon>Chordata</taxon>
        <taxon>Craniata</taxon>
        <taxon>Vertebrata</taxon>
        <taxon>Euteleostomi</taxon>
        <taxon>Actinopterygii</taxon>
        <taxon>Neopterygii</taxon>
        <taxon>Teleostei</taxon>
        <taxon>Notacanthiformes</taxon>
        <taxon>Halosauridae</taxon>
        <taxon>Aldrovandia</taxon>
    </lineage>
</organism>
<dbReference type="AlphaFoldDB" id="A0AAD7WGS3"/>
<evidence type="ECO:0000313" key="2">
    <source>
        <dbReference type="EMBL" id="KAJ8396417.1"/>
    </source>
</evidence>
<proteinExistence type="predicted"/>
<dbReference type="EMBL" id="JAINUG010000106">
    <property type="protein sequence ID" value="KAJ8396417.1"/>
    <property type="molecule type" value="Genomic_DNA"/>
</dbReference>
<evidence type="ECO:0000256" key="1">
    <source>
        <dbReference type="SAM" id="MobiDB-lite"/>
    </source>
</evidence>
<dbReference type="Proteomes" id="UP001221898">
    <property type="component" value="Unassembled WGS sequence"/>
</dbReference>
<reference evidence="2" key="1">
    <citation type="journal article" date="2023" name="Science">
        <title>Genome structures resolve the early diversification of teleost fishes.</title>
        <authorList>
            <person name="Parey E."/>
            <person name="Louis A."/>
            <person name="Montfort J."/>
            <person name="Bouchez O."/>
            <person name="Roques C."/>
            <person name="Iampietro C."/>
            <person name="Lluch J."/>
            <person name="Castinel A."/>
            <person name="Donnadieu C."/>
            <person name="Desvignes T."/>
            <person name="Floi Bucao C."/>
            <person name="Jouanno E."/>
            <person name="Wen M."/>
            <person name="Mejri S."/>
            <person name="Dirks R."/>
            <person name="Jansen H."/>
            <person name="Henkel C."/>
            <person name="Chen W.J."/>
            <person name="Zahm M."/>
            <person name="Cabau C."/>
            <person name="Klopp C."/>
            <person name="Thompson A.W."/>
            <person name="Robinson-Rechavi M."/>
            <person name="Braasch I."/>
            <person name="Lecointre G."/>
            <person name="Bobe J."/>
            <person name="Postlethwait J.H."/>
            <person name="Berthelot C."/>
            <person name="Roest Crollius H."/>
            <person name="Guiguen Y."/>
        </authorList>
    </citation>
    <scope>NUCLEOTIDE SEQUENCE</scope>
    <source>
        <strain evidence="2">NC1722</strain>
    </source>
</reference>
<name>A0AAD7WGS3_9TELE</name>
<keyword evidence="3" id="KW-1185">Reference proteome</keyword>
<protein>
    <submittedName>
        <fullName evidence="2">Uncharacterized protein</fullName>
    </submittedName>
</protein>
<evidence type="ECO:0000313" key="3">
    <source>
        <dbReference type="Proteomes" id="UP001221898"/>
    </source>
</evidence>
<feature type="region of interest" description="Disordered" evidence="1">
    <location>
        <begin position="81"/>
        <end position="149"/>
    </location>
</feature>